<dbReference type="EMBL" id="BFFP01000018">
    <property type="protein sequence ID" value="GBG94780.1"/>
    <property type="molecule type" value="Genomic_DNA"/>
</dbReference>
<name>A0A401ITA8_9LACO</name>
<comment type="caution">
    <text evidence="2">The sequence shown here is derived from an EMBL/GenBank/DDBJ whole genome shotgun (WGS) entry which is preliminary data.</text>
</comment>
<organism evidence="2 3">
    <name type="scientific">Ligilactobacillus salitolerans</name>
    <dbReference type="NCBI Taxonomy" id="1808352"/>
    <lineage>
        <taxon>Bacteria</taxon>
        <taxon>Bacillati</taxon>
        <taxon>Bacillota</taxon>
        <taxon>Bacilli</taxon>
        <taxon>Lactobacillales</taxon>
        <taxon>Lactobacillaceae</taxon>
        <taxon>Ligilactobacillus</taxon>
    </lineage>
</organism>
<accession>A0A401ITA8</accession>
<reference evidence="2 3" key="1">
    <citation type="journal article" date="2019" name="Int. J. Syst. Evol. Microbiol.">
        <title>Lactobacillus salitolerans sp. nov., a novel lactic acid bacterium isolated from spent mushroom substrates.</title>
        <authorList>
            <person name="Tohno M."/>
            <person name="Tanizawa Y."/>
            <person name="Kojima Y."/>
            <person name="Sakamoto M."/>
            <person name="Nakamura Y."/>
            <person name="Ohkuma M."/>
            <person name="Kobayashi H."/>
        </authorList>
    </citation>
    <scope>NUCLEOTIDE SEQUENCE [LARGE SCALE GENOMIC DNA]</scope>
    <source>
        <strain evidence="2 3">YK43</strain>
    </source>
</reference>
<sequence length="95" mass="10632">MERRGLRAQPDENKIDERIWLINDYGQAELLTPDLSSAEDYQVKGATAETLTQLEAIVGQIAQHAKDVHAALPDKPWLPPLDKQIPTPVIDPPRL</sequence>
<dbReference type="Proteomes" id="UP000286848">
    <property type="component" value="Unassembled WGS sequence"/>
</dbReference>
<dbReference type="AlphaFoldDB" id="A0A401ITA8"/>
<evidence type="ECO:0000256" key="1">
    <source>
        <dbReference type="SAM" id="MobiDB-lite"/>
    </source>
</evidence>
<gene>
    <name evidence="2" type="ORF">LFYK43_12390</name>
</gene>
<evidence type="ECO:0000313" key="3">
    <source>
        <dbReference type="Proteomes" id="UP000286848"/>
    </source>
</evidence>
<keyword evidence="3" id="KW-1185">Reference proteome</keyword>
<protein>
    <submittedName>
        <fullName evidence="2">Uncharacterized protein</fullName>
    </submittedName>
</protein>
<feature type="region of interest" description="Disordered" evidence="1">
    <location>
        <begin position="73"/>
        <end position="95"/>
    </location>
</feature>
<proteinExistence type="predicted"/>
<evidence type="ECO:0000313" key="2">
    <source>
        <dbReference type="EMBL" id="GBG94780.1"/>
    </source>
</evidence>